<evidence type="ECO:0000256" key="3">
    <source>
        <dbReference type="RuleBase" id="RU003939"/>
    </source>
</evidence>
<dbReference type="SUPFAM" id="SSF47729">
    <property type="entry name" value="IHF-like DNA-binding proteins"/>
    <property type="match status" value="1"/>
</dbReference>
<dbReference type="KEGG" id="pbs:Plabr_1098"/>
<dbReference type="HOGENOM" id="CLU_105066_0_2_0"/>
<dbReference type="InterPro" id="IPR010992">
    <property type="entry name" value="IHF-like_DNA-bd_dom_sf"/>
</dbReference>
<accession>F0SKP6</accession>
<protein>
    <submittedName>
        <fullName evidence="4">Histone family protein DNA-binding protein</fullName>
    </submittedName>
</protein>
<dbReference type="STRING" id="756272.Plabr_1098"/>
<keyword evidence="2 4" id="KW-0238">DNA-binding</keyword>
<name>F0SKP6_RUBBR</name>
<keyword evidence="5" id="KW-1185">Reference proteome</keyword>
<dbReference type="GO" id="GO:0030527">
    <property type="term" value="F:structural constituent of chromatin"/>
    <property type="evidence" value="ECO:0007669"/>
    <property type="project" value="InterPro"/>
</dbReference>
<dbReference type="eggNOG" id="COG0776">
    <property type="taxonomic scope" value="Bacteria"/>
</dbReference>
<dbReference type="GO" id="GO:0003677">
    <property type="term" value="F:DNA binding"/>
    <property type="evidence" value="ECO:0007669"/>
    <property type="project" value="UniProtKB-KW"/>
</dbReference>
<evidence type="ECO:0000256" key="2">
    <source>
        <dbReference type="ARBA" id="ARBA00023125"/>
    </source>
</evidence>
<dbReference type="RefSeq" id="WP_013627449.1">
    <property type="nucleotide sequence ID" value="NC_015174.1"/>
</dbReference>
<proteinExistence type="inferred from homology"/>
<sequence length="126" mass="13812">MALFAEQQRVHYSKAILEDRMAAKQAKPMSKTELLTSLSESTGLSKKDVSAVLDGLGEVIQKNLGKRGPGVFNLPGLLKIQVQRKPATKATTRENPFKPGEMMTVKAKPARNVVKVRPLKGLKDMV</sequence>
<comment type="similarity">
    <text evidence="1 3">Belongs to the bacterial histone-like protein family.</text>
</comment>
<organism evidence="4 5">
    <name type="scientific">Rubinisphaera brasiliensis (strain ATCC 49424 / DSM 5305 / JCM 21570 / IAM 15109 / NBRC 103401 / IFAM 1448)</name>
    <name type="common">Planctomyces brasiliensis</name>
    <dbReference type="NCBI Taxonomy" id="756272"/>
    <lineage>
        <taxon>Bacteria</taxon>
        <taxon>Pseudomonadati</taxon>
        <taxon>Planctomycetota</taxon>
        <taxon>Planctomycetia</taxon>
        <taxon>Planctomycetales</taxon>
        <taxon>Planctomycetaceae</taxon>
        <taxon>Rubinisphaera</taxon>
    </lineage>
</organism>
<dbReference type="AlphaFoldDB" id="F0SKP6"/>
<dbReference type="Pfam" id="PF00216">
    <property type="entry name" value="Bac_DNA_binding"/>
    <property type="match status" value="1"/>
</dbReference>
<dbReference type="InterPro" id="IPR000119">
    <property type="entry name" value="Hist_DNA-bd"/>
</dbReference>
<evidence type="ECO:0000313" key="5">
    <source>
        <dbReference type="Proteomes" id="UP000006860"/>
    </source>
</evidence>
<reference evidence="5" key="1">
    <citation type="submission" date="2011-02" db="EMBL/GenBank/DDBJ databases">
        <title>The complete genome of Planctomyces brasiliensis DSM 5305.</title>
        <authorList>
            <person name="Lucas S."/>
            <person name="Copeland A."/>
            <person name="Lapidus A."/>
            <person name="Bruce D."/>
            <person name="Goodwin L."/>
            <person name="Pitluck S."/>
            <person name="Kyrpides N."/>
            <person name="Mavromatis K."/>
            <person name="Pagani I."/>
            <person name="Ivanova N."/>
            <person name="Ovchinnikova G."/>
            <person name="Lu M."/>
            <person name="Detter J.C."/>
            <person name="Han C."/>
            <person name="Land M."/>
            <person name="Hauser L."/>
            <person name="Markowitz V."/>
            <person name="Cheng J.-F."/>
            <person name="Hugenholtz P."/>
            <person name="Woyke T."/>
            <person name="Wu D."/>
            <person name="Tindall B."/>
            <person name="Pomrenke H.G."/>
            <person name="Brambilla E."/>
            <person name="Klenk H.-P."/>
            <person name="Eisen J.A."/>
        </authorList>
    </citation>
    <scope>NUCLEOTIDE SEQUENCE [LARGE SCALE GENOMIC DNA]</scope>
    <source>
        <strain evidence="5">ATCC 49424 / DSM 5305 / JCM 21570 / NBRC 103401 / IFAM 1448</strain>
    </source>
</reference>
<dbReference type="CDD" id="cd13834">
    <property type="entry name" value="HU_like"/>
    <property type="match status" value="1"/>
</dbReference>
<evidence type="ECO:0000313" key="4">
    <source>
        <dbReference type="EMBL" id="ADY58716.1"/>
    </source>
</evidence>
<dbReference type="Proteomes" id="UP000006860">
    <property type="component" value="Chromosome"/>
</dbReference>
<dbReference type="SMART" id="SM00411">
    <property type="entry name" value="BHL"/>
    <property type="match status" value="1"/>
</dbReference>
<dbReference type="Gene3D" id="4.10.520.10">
    <property type="entry name" value="IHF-like DNA-binding proteins"/>
    <property type="match status" value="1"/>
</dbReference>
<gene>
    <name evidence="4" type="ordered locus">Plabr_1098</name>
</gene>
<evidence type="ECO:0000256" key="1">
    <source>
        <dbReference type="ARBA" id="ARBA00010529"/>
    </source>
</evidence>
<dbReference type="EMBL" id="CP002546">
    <property type="protein sequence ID" value="ADY58716.1"/>
    <property type="molecule type" value="Genomic_DNA"/>
</dbReference>